<dbReference type="EMBL" id="ADLE01000006">
    <property type="protein sequence ID" value="EJZ65427.1"/>
    <property type="molecule type" value="Genomic_DNA"/>
</dbReference>
<dbReference type="HOGENOM" id="CLU_3058906_0_0_10"/>
<accession>K0X1N0</accession>
<gene>
    <name evidence="1" type="ORF">HMPREF9448_00808</name>
</gene>
<organism evidence="1 2">
    <name type="scientific">Barnesiella intestinihominis YIT 11860</name>
    <dbReference type="NCBI Taxonomy" id="742726"/>
    <lineage>
        <taxon>Bacteria</taxon>
        <taxon>Pseudomonadati</taxon>
        <taxon>Bacteroidota</taxon>
        <taxon>Bacteroidia</taxon>
        <taxon>Bacteroidales</taxon>
        <taxon>Barnesiellaceae</taxon>
        <taxon>Barnesiella</taxon>
    </lineage>
</organism>
<evidence type="ECO:0000313" key="2">
    <source>
        <dbReference type="Proteomes" id="UP000006044"/>
    </source>
</evidence>
<evidence type="ECO:0000313" key="1">
    <source>
        <dbReference type="EMBL" id="EJZ65427.1"/>
    </source>
</evidence>
<keyword evidence="2" id="KW-1185">Reference proteome</keyword>
<protein>
    <submittedName>
        <fullName evidence="1">Uncharacterized protein</fullName>
    </submittedName>
</protein>
<dbReference type="AlphaFoldDB" id="K0X1N0"/>
<name>K0X1N0_9BACT</name>
<reference evidence="1 2" key="1">
    <citation type="submission" date="2012-08" db="EMBL/GenBank/DDBJ databases">
        <title>The Genome Sequence of Barnesiella intestinihominis YIT 11860.</title>
        <authorList>
            <consortium name="The Broad Institute Genome Sequencing Platform"/>
            <person name="Earl A."/>
            <person name="Ward D."/>
            <person name="Feldgarden M."/>
            <person name="Gevers D."/>
            <person name="Morotomi M."/>
            <person name="Walker B."/>
            <person name="Young S.K."/>
            <person name="Zeng Q."/>
            <person name="Gargeya S."/>
            <person name="Fitzgerald M."/>
            <person name="Haas B."/>
            <person name="Abouelleil A."/>
            <person name="Alvarado L."/>
            <person name="Arachchi H.M."/>
            <person name="Berlin A.M."/>
            <person name="Chapman S.B."/>
            <person name="Goldberg J."/>
            <person name="Griggs A."/>
            <person name="Gujja S."/>
            <person name="Hansen M."/>
            <person name="Howarth C."/>
            <person name="Imamovic A."/>
            <person name="Larimer J."/>
            <person name="McCowen C."/>
            <person name="Montmayeur A."/>
            <person name="Murphy C."/>
            <person name="Neiman D."/>
            <person name="Pearson M."/>
            <person name="Priest M."/>
            <person name="Roberts A."/>
            <person name="Saif S."/>
            <person name="Shea T."/>
            <person name="Sisk P."/>
            <person name="Sykes S."/>
            <person name="Wortman J."/>
            <person name="Nusbaum C."/>
            <person name="Birren B."/>
        </authorList>
    </citation>
    <scope>NUCLEOTIDE SEQUENCE [LARGE SCALE GENOMIC DNA]</scope>
    <source>
        <strain evidence="1 2">YIT 11860</strain>
    </source>
</reference>
<dbReference type="Proteomes" id="UP000006044">
    <property type="component" value="Unassembled WGS sequence"/>
</dbReference>
<comment type="caution">
    <text evidence="1">The sequence shown here is derived from an EMBL/GenBank/DDBJ whole genome shotgun (WGS) entry which is preliminary data.</text>
</comment>
<proteinExistence type="predicted"/>
<sequence length="53" mass="6255">MVYPTDFLLNLKRTVKLRSCFKFIPRQIETYVEADWSPRYAVNSGLLTKIKGF</sequence>